<dbReference type="Proteomes" id="UP000310249">
    <property type="component" value="Unassembled WGS sequence"/>
</dbReference>
<evidence type="ECO:0008006" key="4">
    <source>
        <dbReference type="Google" id="ProtNLM"/>
    </source>
</evidence>
<gene>
    <name evidence="2" type="ORF">CWB99_06660</name>
</gene>
<sequence>MSVWQLLITPVLLSITILPVLMALFSKQTSRTQKIVWCLLSFMFSWVGYLSYYFLVVRSLGKDNT</sequence>
<dbReference type="OrthoDB" id="6388620at2"/>
<keyword evidence="1" id="KW-1133">Transmembrane helix</keyword>
<protein>
    <recommendedName>
        <fullName evidence="4">Cardiolipin synthase N-terminal domain-containing protein</fullName>
    </recommendedName>
</protein>
<reference evidence="2 3" key="1">
    <citation type="submission" date="2018-01" db="EMBL/GenBank/DDBJ databases">
        <authorList>
            <person name="Paulsen S."/>
            <person name="Gram L.K."/>
        </authorList>
    </citation>
    <scope>NUCLEOTIDE SEQUENCE [LARGE SCALE GENOMIC DNA]</scope>
    <source>
        <strain evidence="2 3">S2676</strain>
    </source>
</reference>
<organism evidence="2 3">
    <name type="scientific">Pseudoalteromonas rubra</name>
    <dbReference type="NCBI Taxonomy" id="43658"/>
    <lineage>
        <taxon>Bacteria</taxon>
        <taxon>Pseudomonadati</taxon>
        <taxon>Pseudomonadota</taxon>
        <taxon>Gammaproteobacteria</taxon>
        <taxon>Alteromonadales</taxon>
        <taxon>Pseudoalteromonadaceae</taxon>
        <taxon>Pseudoalteromonas</taxon>
    </lineage>
</organism>
<keyword evidence="1" id="KW-0472">Membrane</keyword>
<evidence type="ECO:0000256" key="1">
    <source>
        <dbReference type="SAM" id="Phobius"/>
    </source>
</evidence>
<dbReference type="AlphaFoldDB" id="A0A5S3WQL0"/>
<feature type="transmembrane region" description="Helical" evidence="1">
    <location>
        <begin position="37"/>
        <end position="55"/>
    </location>
</feature>
<name>A0A5S3WQL0_9GAMM</name>
<proteinExistence type="predicted"/>
<keyword evidence="1" id="KW-0812">Transmembrane</keyword>
<feature type="transmembrane region" description="Helical" evidence="1">
    <location>
        <begin position="6"/>
        <end position="25"/>
    </location>
</feature>
<evidence type="ECO:0000313" key="3">
    <source>
        <dbReference type="Proteomes" id="UP000310249"/>
    </source>
</evidence>
<dbReference type="EMBL" id="PNCI01000013">
    <property type="protein sequence ID" value="TMP30446.1"/>
    <property type="molecule type" value="Genomic_DNA"/>
</dbReference>
<comment type="caution">
    <text evidence="2">The sequence shown here is derived from an EMBL/GenBank/DDBJ whole genome shotgun (WGS) entry which is preliminary data.</text>
</comment>
<reference evidence="3" key="2">
    <citation type="submission" date="2019-06" db="EMBL/GenBank/DDBJ databases">
        <title>Co-occurence of chitin degradation, pigmentation and bioactivity in marine Pseudoalteromonas.</title>
        <authorList>
            <person name="Sonnenschein E.C."/>
            <person name="Bech P.K."/>
        </authorList>
    </citation>
    <scope>NUCLEOTIDE SEQUENCE [LARGE SCALE GENOMIC DNA]</scope>
    <source>
        <strain evidence="3">S2676</strain>
    </source>
</reference>
<evidence type="ECO:0000313" key="2">
    <source>
        <dbReference type="EMBL" id="TMP30446.1"/>
    </source>
</evidence>
<accession>A0A5S3WQL0</accession>